<evidence type="ECO:0000313" key="2">
    <source>
        <dbReference type="EMBL" id="KAF2740323.1"/>
    </source>
</evidence>
<dbReference type="Gene3D" id="2.170.270.10">
    <property type="entry name" value="SET domain"/>
    <property type="match status" value="1"/>
</dbReference>
<dbReference type="AlphaFoldDB" id="A0A9P4V8G2"/>
<dbReference type="PANTHER" id="PTHR47643">
    <property type="entry name" value="TPR DOMAIN PROTEIN (AFU_ORTHOLOGUE AFUA_5G12710)"/>
    <property type="match status" value="1"/>
</dbReference>
<gene>
    <name evidence="2" type="ORF">EJ04DRAFT_572175</name>
</gene>
<sequence>MALPTTSRNTYEELPEQLKDFQKNASTNGDAQWKPSRGALLREHEAHMKILSQGSLPVKTMTLPLSYPPSRVSIHDSSCRRLHLLDLNLESRDPNSIIILRTVTSPYIYSSTITVAEDETGEVARLMVCNLEDNLNDPIVDEGSILAIKQPSWSRLLEGGYQIRVDHPSDLVVIKAEDDITPQAWKSMQELDTSKDAMQWKKEGDIYDRGLDYLIRHPSATSSIDLYRKKCGVNIVLLRLDDAATDLSNAIAIYANTVDSVPSALSELSTINAWLHDNSTEDPLQIASNISRPLRELAARIKFDLGLYQTTPTYNLSLISSYVSPLTLHVDAANYTSETLVKNTETHGRGLFAKRDFKEGELICAEKAFVLPGYFIQDRSSDCMLYNLGEETVAPRPGALLFKELIQKLKWNPSLRREFFEMDDGGYWKENGWDVGDDEEVPVDVFRVERIRRLNGFSVPIRSSDLLNQPPNSNPELRNGFWIHASYINHCCLPNCVRTFIGDLHFLRATRDISCGEELTHQYLSPDIDIADRQDNYRGTWGFECDCALCKIDSAVPEPIRKQRMKLFEDLKASVMKLGERGPTVTAIKKIARGFRELETLYAPAAGEDDKYAKLPKLALVHPSLFLVEAWRSIKNTDKMIEYATKLLRNFGINTAVEGGEFRIVSNAGLVNVEVVRALKYLAEGYSVKGEECIAEQCMGIARKFYLIITGSEIGMEEFLKA</sequence>
<dbReference type="Pfam" id="PF00856">
    <property type="entry name" value="SET"/>
    <property type="match status" value="1"/>
</dbReference>
<dbReference type="SMART" id="SM00317">
    <property type="entry name" value="SET"/>
    <property type="match status" value="1"/>
</dbReference>
<dbReference type="InterPro" id="IPR001214">
    <property type="entry name" value="SET_dom"/>
</dbReference>
<keyword evidence="3" id="KW-1185">Reference proteome</keyword>
<dbReference type="PANTHER" id="PTHR47643:SF2">
    <property type="entry name" value="TPR DOMAIN PROTEIN (AFU_ORTHOLOGUE AFUA_5G12710)"/>
    <property type="match status" value="1"/>
</dbReference>
<organism evidence="2 3">
    <name type="scientific">Polyplosphaeria fusca</name>
    <dbReference type="NCBI Taxonomy" id="682080"/>
    <lineage>
        <taxon>Eukaryota</taxon>
        <taxon>Fungi</taxon>
        <taxon>Dikarya</taxon>
        <taxon>Ascomycota</taxon>
        <taxon>Pezizomycotina</taxon>
        <taxon>Dothideomycetes</taxon>
        <taxon>Pleosporomycetidae</taxon>
        <taxon>Pleosporales</taxon>
        <taxon>Tetraplosphaeriaceae</taxon>
        <taxon>Polyplosphaeria</taxon>
    </lineage>
</organism>
<dbReference type="Proteomes" id="UP000799444">
    <property type="component" value="Unassembled WGS sequence"/>
</dbReference>
<reference evidence="2" key="1">
    <citation type="journal article" date="2020" name="Stud. Mycol.">
        <title>101 Dothideomycetes genomes: a test case for predicting lifestyles and emergence of pathogens.</title>
        <authorList>
            <person name="Haridas S."/>
            <person name="Albert R."/>
            <person name="Binder M."/>
            <person name="Bloem J."/>
            <person name="Labutti K."/>
            <person name="Salamov A."/>
            <person name="Andreopoulos B."/>
            <person name="Baker S."/>
            <person name="Barry K."/>
            <person name="Bills G."/>
            <person name="Bluhm B."/>
            <person name="Cannon C."/>
            <person name="Castanera R."/>
            <person name="Culley D."/>
            <person name="Daum C."/>
            <person name="Ezra D."/>
            <person name="Gonzalez J."/>
            <person name="Henrissat B."/>
            <person name="Kuo A."/>
            <person name="Liang C."/>
            <person name="Lipzen A."/>
            <person name="Lutzoni F."/>
            <person name="Magnuson J."/>
            <person name="Mondo S."/>
            <person name="Nolan M."/>
            <person name="Ohm R."/>
            <person name="Pangilinan J."/>
            <person name="Park H.-J."/>
            <person name="Ramirez L."/>
            <person name="Alfaro M."/>
            <person name="Sun H."/>
            <person name="Tritt A."/>
            <person name="Yoshinaga Y."/>
            <person name="Zwiers L.-H."/>
            <person name="Turgeon B."/>
            <person name="Goodwin S."/>
            <person name="Spatafora J."/>
            <person name="Crous P."/>
            <person name="Grigoriev I."/>
        </authorList>
    </citation>
    <scope>NUCLEOTIDE SEQUENCE</scope>
    <source>
        <strain evidence="2">CBS 125425</strain>
    </source>
</reference>
<accession>A0A9P4V8G2</accession>
<dbReference type="InterPro" id="IPR046341">
    <property type="entry name" value="SET_dom_sf"/>
</dbReference>
<feature type="domain" description="SET" evidence="1">
    <location>
        <begin position="337"/>
        <end position="524"/>
    </location>
</feature>
<comment type="caution">
    <text evidence="2">The sequence shown here is derived from an EMBL/GenBank/DDBJ whole genome shotgun (WGS) entry which is preliminary data.</text>
</comment>
<name>A0A9P4V8G2_9PLEO</name>
<evidence type="ECO:0000259" key="1">
    <source>
        <dbReference type="PROSITE" id="PS50280"/>
    </source>
</evidence>
<proteinExistence type="predicted"/>
<evidence type="ECO:0000313" key="3">
    <source>
        <dbReference type="Proteomes" id="UP000799444"/>
    </source>
</evidence>
<dbReference type="OrthoDB" id="438641at2759"/>
<dbReference type="InterPro" id="IPR053209">
    <property type="entry name" value="Gramillin-biosynth_MTr"/>
</dbReference>
<dbReference type="SUPFAM" id="SSF82199">
    <property type="entry name" value="SET domain"/>
    <property type="match status" value="1"/>
</dbReference>
<dbReference type="EMBL" id="ML996100">
    <property type="protein sequence ID" value="KAF2740323.1"/>
    <property type="molecule type" value="Genomic_DNA"/>
</dbReference>
<protein>
    <recommendedName>
        <fullName evidence="1">SET domain-containing protein</fullName>
    </recommendedName>
</protein>
<dbReference type="PROSITE" id="PS50280">
    <property type="entry name" value="SET"/>
    <property type="match status" value="1"/>
</dbReference>
<dbReference type="CDD" id="cd20071">
    <property type="entry name" value="SET_SMYD"/>
    <property type="match status" value="1"/>
</dbReference>